<name>A0A0D7ALN2_9AGAR</name>
<gene>
    <name evidence="2" type="ORF">FISHEDRAFT_55988</name>
</gene>
<evidence type="ECO:0000313" key="2">
    <source>
        <dbReference type="EMBL" id="KIY52492.1"/>
    </source>
</evidence>
<dbReference type="Proteomes" id="UP000054144">
    <property type="component" value="Unassembled WGS sequence"/>
</dbReference>
<protein>
    <submittedName>
        <fullName evidence="2">Uncharacterized protein</fullName>
    </submittedName>
</protein>
<feature type="compositionally biased region" description="Acidic residues" evidence="1">
    <location>
        <begin position="432"/>
        <end position="441"/>
    </location>
</feature>
<feature type="region of interest" description="Disordered" evidence="1">
    <location>
        <begin position="340"/>
        <end position="620"/>
    </location>
</feature>
<proteinExistence type="predicted"/>
<dbReference type="AlphaFoldDB" id="A0A0D7ALN2"/>
<evidence type="ECO:0000256" key="1">
    <source>
        <dbReference type="SAM" id="MobiDB-lite"/>
    </source>
</evidence>
<reference evidence="2 3" key="1">
    <citation type="journal article" date="2015" name="Fungal Genet. Biol.">
        <title>Evolution of novel wood decay mechanisms in Agaricales revealed by the genome sequences of Fistulina hepatica and Cylindrobasidium torrendii.</title>
        <authorList>
            <person name="Floudas D."/>
            <person name="Held B.W."/>
            <person name="Riley R."/>
            <person name="Nagy L.G."/>
            <person name="Koehler G."/>
            <person name="Ransdell A.S."/>
            <person name="Younus H."/>
            <person name="Chow J."/>
            <person name="Chiniquy J."/>
            <person name="Lipzen A."/>
            <person name="Tritt A."/>
            <person name="Sun H."/>
            <person name="Haridas S."/>
            <person name="LaButti K."/>
            <person name="Ohm R.A."/>
            <person name="Kues U."/>
            <person name="Blanchette R.A."/>
            <person name="Grigoriev I.V."/>
            <person name="Minto R.E."/>
            <person name="Hibbett D.S."/>
        </authorList>
    </citation>
    <scope>NUCLEOTIDE SEQUENCE [LARGE SCALE GENOMIC DNA]</scope>
    <source>
        <strain evidence="2 3">ATCC 64428</strain>
    </source>
</reference>
<feature type="compositionally biased region" description="Basic and acidic residues" evidence="1">
    <location>
        <begin position="377"/>
        <end position="395"/>
    </location>
</feature>
<feature type="region of interest" description="Disordered" evidence="1">
    <location>
        <begin position="91"/>
        <end position="113"/>
    </location>
</feature>
<feature type="compositionally biased region" description="Acidic residues" evidence="1">
    <location>
        <begin position="592"/>
        <end position="605"/>
    </location>
</feature>
<keyword evidence="3" id="KW-1185">Reference proteome</keyword>
<feature type="compositionally biased region" description="Basic and acidic residues" evidence="1">
    <location>
        <begin position="101"/>
        <end position="110"/>
    </location>
</feature>
<organism evidence="2 3">
    <name type="scientific">Fistulina hepatica ATCC 64428</name>
    <dbReference type="NCBI Taxonomy" id="1128425"/>
    <lineage>
        <taxon>Eukaryota</taxon>
        <taxon>Fungi</taxon>
        <taxon>Dikarya</taxon>
        <taxon>Basidiomycota</taxon>
        <taxon>Agaricomycotina</taxon>
        <taxon>Agaricomycetes</taxon>
        <taxon>Agaricomycetidae</taxon>
        <taxon>Agaricales</taxon>
        <taxon>Fistulinaceae</taxon>
        <taxon>Fistulina</taxon>
    </lineage>
</organism>
<dbReference type="EMBL" id="KN881643">
    <property type="protein sequence ID" value="KIY52492.1"/>
    <property type="molecule type" value="Genomic_DNA"/>
</dbReference>
<evidence type="ECO:0000313" key="3">
    <source>
        <dbReference type="Proteomes" id="UP000054144"/>
    </source>
</evidence>
<accession>A0A0D7ALN2</accession>
<feature type="compositionally biased region" description="Basic and acidic residues" evidence="1">
    <location>
        <begin position="481"/>
        <end position="503"/>
    </location>
</feature>
<sequence>MSDSEAEAATVSKLFSPEDVVKLNATISFAINHEMNYNGRENGWYGLWTAFHHILATQINLPRVIVTTFPQYQVFYSKKQAEDDWKEHLEEAAKAKPRSFATDRTDDTQKHHMSKQQEGFINAWLNSLNQHESGMEVLHSTSAWKKALRTPTLYVVPDHGTVALLLQDPPMELNSGETPPPTAEIVKPTNTGSDVHGKINVVVSESKPLPADPNNFQAFGEKLDIKADGARAEVVKQAIYALNDLKWQKKILAVITVGQYWSWTPIHESEAVQKLSGDVTKMDDESLSAFAGTLPWSTFCKVTDPESLHEEVPEFFAAAQLLVEKLEPLARSYYEELHFRNRSRSSAAAPEQRPAASNRGTASPDQEHAAPMTPPRTHGEKRYRSSPESTSRTDDSPGSTTGRRPQRKRGRSSALDNIQGPAFPTLAQVIAEELEEDDPEDEPPRRGSVYRRRQIISSDEESDPEGTNGSPSAPEYDDHDFDLGAEHSSQPEHGRDELARRVGDLGLKSRSTSRARLSRDISPDEGGSTPKHGLTLSRSQGSSKDESYSDEIEPVVIRSRSGAPSPPSNIGEGSEMRSEDDDDELEYKSSTEDDNESSTEDDDDKSGDYEARSSVGSGSS</sequence>